<proteinExistence type="predicted"/>
<accession>A0ABQ4EHP6</accession>
<dbReference type="Proteomes" id="UP000621500">
    <property type="component" value="Unassembled WGS sequence"/>
</dbReference>
<gene>
    <name evidence="1" type="ORF">Pma05_08430</name>
</gene>
<name>A0ABQ4EHP6_9ACTN</name>
<organism evidence="1 2">
    <name type="scientific">Plantactinospora mayteni</name>
    <dbReference type="NCBI Taxonomy" id="566021"/>
    <lineage>
        <taxon>Bacteria</taxon>
        <taxon>Bacillati</taxon>
        <taxon>Actinomycetota</taxon>
        <taxon>Actinomycetes</taxon>
        <taxon>Micromonosporales</taxon>
        <taxon>Micromonosporaceae</taxon>
        <taxon>Plantactinospora</taxon>
    </lineage>
</organism>
<comment type="caution">
    <text evidence="1">The sequence shown here is derived from an EMBL/GenBank/DDBJ whole genome shotgun (WGS) entry which is preliminary data.</text>
</comment>
<sequence>MLTNLRGRVRRVRDEWRLFRQEWREARRPQVRDYRRDGDRWLSVGGPDR</sequence>
<evidence type="ECO:0000313" key="1">
    <source>
        <dbReference type="EMBL" id="GIG94270.1"/>
    </source>
</evidence>
<keyword evidence="2" id="KW-1185">Reference proteome</keyword>
<protein>
    <submittedName>
        <fullName evidence="1">Uncharacterized protein</fullName>
    </submittedName>
</protein>
<reference evidence="1 2" key="1">
    <citation type="submission" date="2021-01" db="EMBL/GenBank/DDBJ databases">
        <title>Whole genome shotgun sequence of Plantactinospora mayteni NBRC 109088.</title>
        <authorList>
            <person name="Komaki H."/>
            <person name="Tamura T."/>
        </authorList>
    </citation>
    <scope>NUCLEOTIDE SEQUENCE [LARGE SCALE GENOMIC DNA]</scope>
    <source>
        <strain evidence="1 2">NBRC 109088</strain>
    </source>
</reference>
<evidence type="ECO:0000313" key="2">
    <source>
        <dbReference type="Proteomes" id="UP000621500"/>
    </source>
</evidence>
<dbReference type="EMBL" id="BONX01000004">
    <property type="protein sequence ID" value="GIG94270.1"/>
    <property type="molecule type" value="Genomic_DNA"/>
</dbReference>